<evidence type="ECO:0000313" key="3">
    <source>
        <dbReference type="EMBL" id="MBC6678545.1"/>
    </source>
</evidence>
<reference evidence="3" key="1">
    <citation type="submission" date="2020-08" db="EMBL/GenBank/DDBJ databases">
        <title>Genome public.</title>
        <authorList>
            <person name="Liu C."/>
            <person name="Sun Q."/>
        </authorList>
    </citation>
    <scope>NUCLEOTIDE SEQUENCE</scope>
    <source>
        <strain evidence="3">BX12</strain>
    </source>
</reference>
<name>A0A923NL00_9FIRM</name>
<feature type="chain" id="PRO_5039512596" evidence="2">
    <location>
        <begin position="23"/>
        <end position="302"/>
    </location>
</feature>
<feature type="region of interest" description="Disordered" evidence="1">
    <location>
        <begin position="56"/>
        <end position="106"/>
    </location>
</feature>
<comment type="caution">
    <text evidence="3">The sequence shown here is derived from an EMBL/GenBank/DDBJ whole genome shotgun (WGS) entry which is preliminary data.</text>
</comment>
<dbReference type="InterPro" id="IPR010897">
    <property type="entry name" value="Spore_II_P"/>
</dbReference>
<dbReference type="Proteomes" id="UP000602647">
    <property type="component" value="Unassembled WGS sequence"/>
</dbReference>
<proteinExistence type="predicted"/>
<feature type="signal peptide" evidence="2">
    <location>
        <begin position="1"/>
        <end position="22"/>
    </location>
</feature>
<protein>
    <submittedName>
        <fullName evidence="3">Stage II sporulation protein P</fullName>
    </submittedName>
</protein>
<dbReference type="EMBL" id="JACRYT010000001">
    <property type="protein sequence ID" value="MBC6678545.1"/>
    <property type="molecule type" value="Genomic_DNA"/>
</dbReference>
<evidence type="ECO:0000313" key="4">
    <source>
        <dbReference type="Proteomes" id="UP000602647"/>
    </source>
</evidence>
<evidence type="ECO:0000256" key="2">
    <source>
        <dbReference type="SAM" id="SignalP"/>
    </source>
</evidence>
<keyword evidence="4" id="KW-1185">Reference proteome</keyword>
<dbReference type="Pfam" id="PF07454">
    <property type="entry name" value="SpoIIP"/>
    <property type="match status" value="1"/>
</dbReference>
<evidence type="ECO:0000256" key="1">
    <source>
        <dbReference type="SAM" id="MobiDB-lite"/>
    </source>
</evidence>
<organism evidence="3 4">
    <name type="scientific">Zhenpiania hominis</name>
    <dbReference type="NCBI Taxonomy" id="2763644"/>
    <lineage>
        <taxon>Bacteria</taxon>
        <taxon>Bacillati</taxon>
        <taxon>Bacillota</taxon>
        <taxon>Clostridia</taxon>
        <taxon>Peptostreptococcales</taxon>
        <taxon>Anaerovoracaceae</taxon>
        <taxon>Zhenpiania</taxon>
    </lineage>
</organism>
<dbReference type="NCBIfam" id="TIGR02867">
    <property type="entry name" value="spore_II_P"/>
    <property type="match status" value="1"/>
</dbReference>
<dbReference type="RefSeq" id="WP_187301713.1">
    <property type="nucleotide sequence ID" value="NZ_CBCTQH010000042.1"/>
</dbReference>
<keyword evidence="2" id="KW-0732">Signal</keyword>
<dbReference type="AlphaFoldDB" id="A0A923NL00"/>
<feature type="compositionally biased region" description="Basic and acidic residues" evidence="1">
    <location>
        <begin position="56"/>
        <end position="102"/>
    </location>
</feature>
<gene>
    <name evidence="3" type="ORF">H9L42_01720</name>
</gene>
<sequence>MSKKTLALLCAVCFIFSTLFFWHRMGQTATPEVRSSSQDLGRLCVAQVYPAISKGVEKEENGSDKKAADKTAKEDSQSAKENKKETSEKKQAEKRSEKKVDNSKPQVIIYHTHSTESYQPYSESNFHRVKEKGTVRDVGDVMTKELNRLGIAVVHDKTIHDRPSYNESYDRSLETITSLMKKYPTARYIIDLHRDAAAYAGNVGKTVQIEGETTATFSLVVGQNNANYNKLMAHAKKVSNKAEAMYSGFGGRIIEKEYRYNEYIADKCLLLEIGNNQNKIEEVENTGKYFARVLAEVIEEEK</sequence>
<accession>A0A923NL00</accession>